<dbReference type="InterPro" id="IPR039421">
    <property type="entry name" value="Type_1_exporter"/>
</dbReference>
<keyword evidence="4" id="KW-0067">ATP-binding</keyword>
<evidence type="ECO:0000256" key="7">
    <source>
        <dbReference type="SAM" id="MobiDB-lite"/>
    </source>
</evidence>
<organism evidence="11 12">
    <name type="scientific">Novosphingobium olei</name>
    <dbReference type="NCBI Taxonomy" id="2728851"/>
    <lineage>
        <taxon>Bacteria</taxon>
        <taxon>Pseudomonadati</taxon>
        <taxon>Pseudomonadota</taxon>
        <taxon>Alphaproteobacteria</taxon>
        <taxon>Sphingomonadales</taxon>
        <taxon>Sphingomonadaceae</taxon>
        <taxon>Novosphingobium</taxon>
    </lineage>
</organism>
<accession>A0A7Y0BMQ4</accession>
<feature type="transmembrane region" description="Helical" evidence="8">
    <location>
        <begin position="152"/>
        <end position="171"/>
    </location>
</feature>
<feature type="transmembrane region" description="Helical" evidence="8">
    <location>
        <begin position="51"/>
        <end position="71"/>
    </location>
</feature>
<dbReference type="InterPro" id="IPR011527">
    <property type="entry name" value="ABC1_TM_dom"/>
</dbReference>
<dbReference type="GO" id="GO:0030256">
    <property type="term" value="C:type I protein secretion system complex"/>
    <property type="evidence" value="ECO:0007669"/>
    <property type="project" value="InterPro"/>
</dbReference>
<keyword evidence="6 8" id="KW-0472">Membrane</keyword>
<evidence type="ECO:0000256" key="8">
    <source>
        <dbReference type="SAM" id="Phobius"/>
    </source>
</evidence>
<gene>
    <name evidence="11" type="ORF">HHL27_05710</name>
</gene>
<dbReference type="Pfam" id="PF00005">
    <property type="entry name" value="ABC_tran"/>
    <property type="match status" value="1"/>
</dbReference>
<keyword evidence="5 8" id="KW-1133">Transmembrane helix</keyword>
<feature type="region of interest" description="Disordered" evidence="7">
    <location>
        <begin position="563"/>
        <end position="588"/>
    </location>
</feature>
<dbReference type="PROSITE" id="PS50893">
    <property type="entry name" value="ABC_TRANSPORTER_2"/>
    <property type="match status" value="1"/>
</dbReference>
<dbReference type="SUPFAM" id="SSF52540">
    <property type="entry name" value="P-loop containing nucleoside triphosphate hydrolases"/>
    <property type="match status" value="1"/>
</dbReference>
<evidence type="ECO:0000256" key="4">
    <source>
        <dbReference type="ARBA" id="ARBA00022840"/>
    </source>
</evidence>
<dbReference type="InterPro" id="IPR017871">
    <property type="entry name" value="ABC_transporter-like_CS"/>
</dbReference>
<dbReference type="GO" id="GO:0015421">
    <property type="term" value="F:ABC-type oligopeptide transporter activity"/>
    <property type="evidence" value="ECO:0007669"/>
    <property type="project" value="TreeGrafter"/>
</dbReference>
<dbReference type="InterPro" id="IPR003593">
    <property type="entry name" value="AAA+_ATPase"/>
</dbReference>
<protein>
    <submittedName>
        <fullName evidence="11">Type I secretion system permease/ATPase</fullName>
    </submittedName>
</protein>
<feature type="transmembrane region" description="Helical" evidence="8">
    <location>
        <begin position="16"/>
        <end position="39"/>
    </location>
</feature>
<dbReference type="NCBIfam" id="TIGR01842">
    <property type="entry name" value="type_I_sec_PrtD"/>
    <property type="match status" value="1"/>
</dbReference>
<evidence type="ECO:0000259" key="10">
    <source>
        <dbReference type="PROSITE" id="PS50929"/>
    </source>
</evidence>
<keyword evidence="12" id="KW-1185">Reference proteome</keyword>
<dbReference type="PANTHER" id="PTHR43394:SF1">
    <property type="entry name" value="ATP-BINDING CASSETTE SUB-FAMILY B MEMBER 10, MITOCHONDRIAL"/>
    <property type="match status" value="1"/>
</dbReference>
<dbReference type="GO" id="GO:0016887">
    <property type="term" value="F:ATP hydrolysis activity"/>
    <property type="evidence" value="ECO:0007669"/>
    <property type="project" value="InterPro"/>
</dbReference>
<dbReference type="Proteomes" id="UP000583556">
    <property type="component" value="Unassembled WGS sequence"/>
</dbReference>
<keyword evidence="2 8" id="KW-0812">Transmembrane</keyword>
<dbReference type="GO" id="GO:0005886">
    <property type="term" value="C:plasma membrane"/>
    <property type="evidence" value="ECO:0007669"/>
    <property type="project" value="UniProtKB-SubCell"/>
</dbReference>
<evidence type="ECO:0000256" key="5">
    <source>
        <dbReference type="ARBA" id="ARBA00022989"/>
    </source>
</evidence>
<evidence type="ECO:0000259" key="9">
    <source>
        <dbReference type="PROSITE" id="PS50893"/>
    </source>
</evidence>
<dbReference type="RefSeq" id="WP_169492418.1">
    <property type="nucleotide sequence ID" value="NZ_JABBGM010000002.1"/>
</dbReference>
<evidence type="ECO:0000256" key="6">
    <source>
        <dbReference type="ARBA" id="ARBA00023136"/>
    </source>
</evidence>
<evidence type="ECO:0000256" key="3">
    <source>
        <dbReference type="ARBA" id="ARBA00022741"/>
    </source>
</evidence>
<dbReference type="PROSITE" id="PS50929">
    <property type="entry name" value="ABC_TM1F"/>
    <property type="match status" value="1"/>
</dbReference>
<dbReference type="SUPFAM" id="SSF90123">
    <property type="entry name" value="ABC transporter transmembrane region"/>
    <property type="match status" value="1"/>
</dbReference>
<dbReference type="Gene3D" id="3.40.50.300">
    <property type="entry name" value="P-loop containing nucleotide triphosphate hydrolases"/>
    <property type="match status" value="1"/>
</dbReference>
<dbReference type="PANTHER" id="PTHR43394">
    <property type="entry name" value="ATP-DEPENDENT PERMEASE MDL1, MITOCHONDRIAL"/>
    <property type="match status" value="1"/>
</dbReference>
<evidence type="ECO:0000256" key="2">
    <source>
        <dbReference type="ARBA" id="ARBA00022692"/>
    </source>
</evidence>
<proteinExistence type="predicted"/>
<dbReference type="InterPro" id="IPR010128">
    <property type="entry name" value="ATPase_T1SS_PrtD-like"/>
</dbReference>
<comment type="subcellular location">
    <subcellularLocation>
        <location evidence="1">Cell membrane</location>
        <topology evidence="1">Multi-pass membrane protein</topology>
    </subcellularLocation>
</comment>
<reference evidence="11 12" key="1">
    <citation type="submission" date="2020-04" db="EMBL/GenBank/DDBJ databases">
        <title>Novosphingobium sp. TW-4 isolated from soil.</title>
        <authorList>
            <person name="Dahal R.H."/>
            <person name="Chaudhary D.K."/>
        </authorList>
    </citation>
    <scope>NUCLEOTIDE SEQUENCE [LARGE SCALE GENOMIC DNA]</scope>
    <source>
        <strain evidence="11 12">TW-4</strain>
    </source>
</reference>
<dbReference type="GO" id="GO:0005524">
    <property type="term" value="F:ATP binding"/>
    <property type="evidence" value="ECO:0007669"/>
    <property type="project" value="UniProtKB-KW"/>
</dbReference>
<dbReference type="InterPro" id="IPR003439">
    <property type="entry name" value="ABC_transporter-like_ATP-bd"/>
</dbReference>
<dbReference type="SMART" id="SM00382">
    <property type="entry name" value="AAA"/>
    <property type="match status" value="1"/>
</dbReference>
<keyword evidence="3" id="KW-0547">Nucleotide-binding</keyword>
<feature type="domain" description="ABC transmembrane type-1" evidence="10">
    <location>
        <begin position="18"/>
        <end position="297"/>
    </location>
</feature>
<feature type="transmembrane region" description="Helical" evidence="8">
    <location>
        <begin position="125"/>
        <end position="146"/>
    </location>
</feature>
<name>A0A7Y0BMQ4_9SPHN</name>
<dbReference type="Pfam" id="PF00664">
    <property type="entry name" value="ABC_membrane"/>
    <property type="match status" value="1"/>
</dbReference>
<evidence type="ECO:0000313" key="12">
    <source>
        <dbReference type="Proteomes" id="UP000583556"/>
    </source>
</evidence>
<feature type="transmembrane region" description="Helical" evidence="8">
    <location>
        <begin position="244"/>
        <end position="262"/>
    </location>
</feature>
<dbReference type="GO" id="GO:0030253">
    <property type="term" value="P:protein secretion by the type I secretion system"/>
    <property type="evidence" value="ECO:0007669"/>
    <property type="project" value="InterPro"/>
</dbReference>
<dbReference type="PROSITE" id="PS00211">
    <property type="entry name" value="ABC_TRANSPORTER_1"/>
    <property type="match status" value="1"/>
</dbReference>
<comment type="caution">
    <text evidence="11">The sequence shown here is derived from an EMBL/GenBank/DDBJ whole genome shotgun (WGS) entry which is preliminary data.</text>
</comment>
<dbReference type="InterPro" id="IPR036640">
    <property type="entry name" value="ABC1_TM_sf"/>
</dbReference>
<feature type="domain" description="ABC transporter" evidence="9">
    <location>
        <begin position="329"/>
        <end position="565"/>
    </location>
</feature>
<sequence length="588" mass="62181">MDRQILNLFISRYRGGLVLVAVASVLLNVLVFAGSAYMMLVYDSVLPSRSVPTLIGLFVMLVLVYAFQAVFEAIRSEALLGVANGVHDDLFGAVHYATVTRPLRNGPDKGDGLQFTRDLDSIHTFLAGQGPIALIDLPWVIMFLIVLASLHWWLGLTALFGVFVMAALAIISNRRTMSGSRELSNITSGRSAAALAEIRFAESALAMGMQDRLVARTSGWEDSFIGAQSYLSRTVARLGGASRMFRMLLQSLILSVGALLVIDGKASGGVILASSVLSGRALAPVDQAIANWRGLVAARAGWSRVVQAVSAYRKPPAREVQLSRPSGELAIRDLWVAPPGTQRFTVSGVTLQLTPGQVLAIVGPSAAGKTSLVRAILGIWRPNRGEIRLDGATLDQWDAETLGSYFGYVPQVVDLMDGTIGQNIARFDPAATSEGIVAAAKAAGVHELILSMPDGYESHVSAGGVELSAGQRQRLGLARALYGDPFLLVLDEANSNLDAAGDAALAHAVLDMRKRGGIVIMITHRPATLGPATHIALMQAGRIADFGERDAVLARIQQANTATRIEPGNGSDAKDDEAGTAAASGVSA</sequence>
<dbReference type="EMBL" id="JABBGM010000002">
    <property type="protein sequence ID" value="NML93164.1"/>
    <property type="molecule type" value="Genomic_DNA"/>
</dbReference>
<evidence type="ECO:0000313" key="11">
    <source>
        <dbReference type="EMBL" id="NML93164.1"/>
    </source>
</evidence>
<dbReference type="InterPro" id="IPR027417">
    <property type="entry name" value="P-loop_NTPase"/>
</dbReference>
<evidence type="ECO:0000256" key="1">
    <source>
        <dbReference type="ARBA" id="ARBA00004651"/>
    </source>
</evidence>
<dbReference type="AlphaFoldDB" id="A0A7Y0BMQ4"/>
<dbReference type="Gene3D" id="1.20.1560.10">
    <property type="entry name" value="ABC transporter type 1, transmembrane domain"/>
    <property type="match status" value="1"/>
</dbReference>